<dbReference type="PANTHER" id="PTHR46913">
    <property type="entry name" value="RING-H2 FINGER PROTEIN ATL16"/>
    <property type="match status" value="1"/>
</dbReference>
<keyword evidence="4" id="KW-0808">Transferase</keyword>
<name>A0AAN7MCN1_TRANT</name>
<feature type="domain" description="RING-type" evidence="12">
    <location>
        <begin position="196"/>
        <end position="238"/>
    </location>
</feature>
<evidence type="ECO:0000256" key="4">
    <source>
        <dbReference type="ARBA" id="ARBA00022679"/>
    </source>
</evidence>
<gene>
    <name evidence="13" type="ORF">SAY86_000790</name>
</gene>
<dbReference type="SMART" id="SM00184">
    <property type="entry name" value="RING"/>
    <property type="match status" value="1"/>
</dbReference>
<dbReference type="GO" id="GO:0061630">
    <property type="term" value="F:ubiquitin protein ligase activity"/>
    <property type="evidence" value="ECO:0007669"/>
    <property type="project" value="UniProtKB-EC"/>
</dbReference>
<evidence type="ECO:0000256" key="9">
    <source>
        <dbReference type="PROSITE-ProRule" id="PRU00175"/>
    </source>
</evidence>
<evidence type="ECO:0000259" key="12">
    <source>
        <dbReference type="PROSITE" id="PS50089"/>
    </source>
</evidence>
<evidence type="ECO:0000256" key="5">
    <source>
        <dbReference type="ARBA" id="ARBA00022723"/>
    </source>
</evidence>
<feature type="transmembrane region" description="Helical" evidence="11">
    <location>
        <begin position="88"/>
        <end position="111"/>
    </location>
</feature>
<comment type="caution">
    <text evidence="13">The sequence shown here is derived from an EMBL/GenBank/DDBJ whole genome shotgun (WGS) entry which is preliminary data.</text>
</comment>
<dbReference type="InterPro" id="IPR013083">
    <property type="entry name" value="Znf_RING/FYVE/PHD"/>
</dbReference>
<keyword evidence="11" id="KW-0472">Membrane</keyword>
<dbReference type="InterPro" id="IPR001841">
    <property type="entry name" value="Znf_RING"/>
</dbReference>
<evidence type="ECO:0000256" key="7">
    <source>
        <dbReference type="ARBA" id="ARBA00022786"/>
    </source>
</evidence>
<dbReference type="SMART" id="SM01197">
    <property type="entry name" value="FANCL_C"/>
    <property type="match status" value="1"/>
</dbReference>
<dbReference type="PANTHER" id="PTHR46913:SF19">
    <property type="entry name" value="RING-TYPE E3 UBIQUITIN TRANSFERASE"/>
    <property type="match status" value="1"/>
</dbReference>
<sequence length="409" mass="44658">MPEIGFRQRKLMTGSVNITMSTEAIGDALSLVCDPFCDPLINHSGYCISPCLNVCPMHCHHPILPIYPVFSPPPSPRPPPVASNRRHVSTTVLVTVSTAIVLLVLVCFFCARSCCRRRGRRRGGGGGGGGGGRNIAQPQRAAFPPLQDGEFLGDIGPALDHPIWYIHTVGLPPSAISKIALCKYKSDEGLIEGTDCSVCLTEFEEDETLRLLPKCSHAFHVDCIDTWLRSHTNCPNCRAPITTSTAHSPSPGPSNANYYPWEEIRLDQGRGDTVDVGREFEETEQETEEVLNGNSLQDVNLSEPSNSNGIQAVRRSVSLDSQTAAKINFTAADFLRGQSTRKPEDESGDVESQDQRTKRMVLGESFNRHVGRSVQFLSGSSSSTRRSLSLSGRFTASKHGRNWSSLLPL</sequence>
<keyword evidence="7" id="KW-0833">Ubl conjugation pathway</keyword>
<comment type="pathway">
    <text evidence="2">Protein modification; protein ubiquitination.</text>
</comment>
<dbReference type="GO" id="GO:0016567">
    <property type="term" value="P:protein ubiquitination"/>
    <property type="evidence" value="ECO:0007669"/>
    <property type="project" value="InterPro"/>
</dbReference>
<evidence type="ECO:0000313" key="14">
    <source>
        <dbReference type="Proteomes" id="UP001346149"/>
    </source>
</evidence>
<organism evidence="13 14">
    <name type="scientific">Trapa natans</name>
    <name type="common">Water chestnut</name>
    <dbReference type="NCBI Taxonomy" id="22666"/>
    <lineage>
        <taxon>Eukaryota</taxon>
        <taxon>Viridiplantae</taxon>
        <taxon>Streptophyta</taxon>
        <taxon>Embryophyta</taxon>
        <taxon>Tracheophyta</taxon>
        <taxon>Spermatophyta</taxon>
        <taxon>Magnoliopsida</taxon>
        <taxon>eudicotyledons</taxon>
        <taxon>Gunneridae</taxon>
        <taxon>Pentapetalae</taxon>
        <taxon>rosids</taxon>
        <taxon>malvids</taxon>
        <taxon>Myrtales</taxon>
        <taxon>Lythraceae</taxon>
        <taxon>Trapa</taxon>
    </lineage>
</organism>
<comment type="catalytic activity">
    <reaction evidence="1">
        <text>S-ubiquitinyl-[E2 ubiquitin-conjugating enzyme]-L-cysteine + [acceptor protein]-L-lysine = [E2 ubiquitin-conjugating enzyme]-L-cysteine + N(6)-ubiquitinyl-[acceptor protein]-L-lysine.</text>
        <dbReference type="EC" id="2.3.2.27"/>
    </reaction>
</comment>
<dbReference type="EC" id="2.3.2.27" evidence="3"/>
<keyword evidence="14" id="KW-1185">Reference proteome</keyword>
<dbReference type="CDD" id="cd16461">
    <property type="entry name" value="RING-H2_EL5-like"/>
    <property type="match status" value="1"/>
</dbReference>
<protein>
    <recommendedName>
        <fullName evidence="3">RING-type E3 ubiquitin transferase</fullName>
        <ecNumber evidence="3">2.3.2.27</ecNumber>
    </recommendedName>
</protein>
<accession>A0AAN7MCN1</accession>
<evidence type="ECO:0000313" key="13">
    <source>
        <dbReference type="EMBL" id="KAK4802587.1"/>
    </source>
</evidence>
<keyword evidence="11" id="KW-0812">Transmembrane</keyword>
<evidence type="ECO:0000256" key="6">
    <source>
        <dbReference type="ARBA" id="ARBA00022771"/>
    </source>
</evidence>
<evidence type="ECO:0000256" key="2">
    <source>
        <dbReference type="ARBA" id="ARBA00004906"/>
    </source>
</evidence>
<dbReference type="AlphaFoldDB" id="A0AAN7MCN1"/>
<evidence type="ECO:0000256" key="11">
    <source>
        <dbReference type="SAM" id="Phobius"/>
    </source>
</evidence>
<dbReference type="GO" id="GO:0008270">
    <property type="term" value="F:zinc ion binding"/>
    <property type="evidence" value="ECO:0007669"/>
    <property type="project" value="UniProtKB-KW"/>
</dbReference>
<evidence type="ECO:0000256" key="3">
    <source>
        <dbReference type="ARBA" id="ARBA00012483"/>
    </source>
</evidence>
<evidence type="ECO:0000256" key="1">
    <source>
        <dbReference type="ARBA" id="ARBA00000900"/>
    </source>
</evidence>
<keyword evidence="5" id="KW-0479">Metal-binding</keyword>
<dbReference type="SUPFAM" id="SSF57850">
    <property type="entry name" value="RING/U-box"/>
    <property type="match status" value="1"/>
</dbReference>
<feature type="region of interest" description="Disordered" evidence="10">
    <location>
        <begin position="336"/>
        <end position="356"/>
    </location>
</feature>
<dbReference type="EMBL" id="JAXQNO010000002">
    <property type="protein sequence ID" value="KAK4802587.1"/>
    <property type="molecule type" value="Genomic_DNA"/>
</dbReference>
<dbReference type="InterPro" id="IPR044600">
    <property type="entry name" value="ATL1/ATL16-like"/>
</dbReference>
<keyword evidence="6 9" id="KW-0863">Zinc-finger</keyword>
<evidence type="ECO:0000256" key="10">
    <source>
        <dbReference type="SAM" id="MobiDB-lite"/>
    </source>
</evidence>
<keyword evidence="11" id="KW-1133">Transmembrane helix</keyword>
<dbReference type="Gene3D" id="3.30.40.10">
    <property type="entry name" value="Zinc/RING finger domain, C3HC4 (zinc finger)"/>
    <property type="match status" value="1"/>
</dbReference>
<proteinExistence type="predicted"/>
<dbReference type="PROSITE" id="PS50089">
    <property type="entry name" value="ZF_RING_2"/>
    <property type="match status" value="1"/>
</dbReference>
<evidence type="ECO:0000256" key="8">
    <source>
        <dbReference type="ARBA" id="ARBA00022833"/>
    </source>
</evidence>
<dbReference type="Proteomes" id="UP001346149">
    <property type="component" value="Unassembled WGS sequence"/>
</dbReference>
<dbReference type="Pfam" id="PF13639">
    <property type="entry name" value="zf-RING_2"/>
    <property type="match status" value="1"/>
</dbReference>
<reference evidence="13 14" key="1">
    <citation type="journal article" date="2023" name="Hortic Res">
        <title>Pangenome of water caltrop reveals structural variations and asymmetric subgenome divergence after allopolyploidization.</title>
        <authorList>
            <person name="Zhang X."/>
            <person name="Chen Y."/>
            <person name="Wang L."/>
            <person name="Yuan Y."/>
            <person name="Fang M."/>
            <person name="Shi L."/>
            <person name="Lu R."/>
            <person name="Comes H.P."/>
            <person name="Ma Y."/>
            <person name="Chen Y."/>
            <person name="Huang G."/>
            <person name="Zhou Y."/>
            <person name="Zheng Z."/>
            <person name="Qiu Y."/>
        </authorList>
    </citation>
    <scope>NUCLEOTIDE SEQUENCE [LARGE SCALE GENOMIC DNA]</scope>
    <source>
        <strain evidence="13">F231</strain>
    </source>
</reference>
<keyword evidence="8" id="KW-0862">Zinc</keyword>